<evidence type="ECO:0000313" key="6">
    <source>
        <dbReference type="Proteomes" id="UP001238450"/>
    </source>
</evidence>
<dbReference type="SUPFAM" id="SSF53383">
    <property type="entry name" value="PLP-dependent transferases"/>
    <property type="match status" value="1"/>
</dbReference>
<organism evidence="5 6">
    <name type="scientific">Croceifilum oryzae</name>
    <dbReference type="NCBI Taxonomy" id="1553429"/>
    <lineage>
        <taxon>Bacteria</taxon>
        <taxon>Bacillati</taxon>
        <taxon>Bacillota</taxon>
        <taxon>Bacilli</taxon>
        <taxon>Bacillales</taxon>
        <taxon>Thermoactinomycetaceae</taxon>
        <taxon>Croceifilum</taxon>
    </lineage>
</organism>
<evidence type="ECO:0000256" key="2">
    <source>
        <dbReference type="ARBA" id="ARBA00022576"/>
    </source>
</evidence>
<sequence>MTQFTQADVLTKLPKQFFASLVQKVNYLIASGADVINLGQGNPDLPTPHHIVQAMQEATAKSEHHRYPPFRGHRFLKEAVANFYAREYGVELDPDREVAILFGGKVGLVEISQCYLNPDDVALVPDPGYPDYWSGIAMAQAKMVRMPLLEQNQFLPDFTQISDEEWNQAKLMFLNYPNNPTAGIATTSFFEETVARAREHQVLVVHDFAYGAIGFDEQKPISFLQTPGSKNVGIEVYTLSKTYNMAGWRIAFAVGNEQVIESINLIQDHFYVSIFGAVQEAAAVALNHSQECVDELVEVYESRRNTFISRLQELGVENIHAPKGSFFCWFPTPSGLGSQEFADLLLEQEHVAVAPGIGFGQSGDGYIRVGLLTTEERLIEAAERMARCYQRMKNRLTP</sequence>
<dbReference type="PANTHER" id="PTHR42832:SF3">
    <property type="entry name" value="L-GLUTAMINE--4-(METHYLSULFANYL)-2-OXOBUTANOATE AMINOTRANSFERASE"/>
    <property type="match status" value="1"/>
</dbReference>
<protein>
    <submittedName>
        <fullName evidence="5">Aminotransferase</fullName>
        <ecNumber evidence="5">2.6.1.-</ecNumber>
    </submittedName>
</protein>
<dbReference type="InterPro" id="IPR015422">
    <property type="entry name" value="PyrdxlP-dep_Trfase_small"/>
</dbReference>
<feature type="domain" description="Aminotransferase class I/classII large" evidence="4">
    <location>
        <begin position="34"/>
        <end position="384"/>
    </location>
</feature>
<dbReference type="GO" id="GO:0008483">
    <property type="term" value="F:transaminase activity"/>
    <property type="evidence" value="ECO:0007669"/>
    <property type="project" value="UniProtKB-KW"/>
</dbReference>
<dbReference type="RefSeq" id="WP_307251471.1">
    <property type="nucleotide sequence ID" value="NZ_JAUSUV010000004.1"/>
</dbReference>
<reference evidence="5 6" key="1">
    <citation type="submission" date="2023-07" db="EMBL/GenBank/DDBJ databases">
        <title>Genomic Encyclopedia of Type Strains, Phase IV (KMG-IV): sequencing the most valuable type-strain genomes for metagenomic binning, comparative biology and taxonomic classification.</title>
        <authorList>
            <person name="Goeker M."/>
        </authorList>
    </citation>
    <scope>NUCLEOTIDE SEQUENCE [LARGE SCALE GENOMIC DNA]</scope>
    <source>
        <strain evidence="5 6">DSM 46876</strain>
    </source>
</reference>
<dbReference type="InterPro" id="IPR015421">
    <property type="entry name" value="PyrdxlP-dep_Trfase_major"/>
</dbReference>
<dbReference type="Proteomes" id="UP001238450">
    <property type="component" value="Unassembled WGS sequence"/>
</dbReference>
<comment type="caution">
    <text evidence="5">The sequence shown here is derived from an EMBL/GenBank/DDBJ whole genome shotgun (WGS) entry which is preliminary data.</text>
</comment>
<gene>
    <name evidence="5" type="ORF">J2Z48_001004</name>
</gene>
<dbReference type="Gene3D" id="3.40.640.10">
    <property type="entry name" value="Type I PLP-dependent aspartate aminotransferase-like (Major domain)"/>
    <property type="match status" value="1"/>
</dbReference>
<dbReference type="InterPro" id="IPR015424">
    <property type="entry name" value="PyrdxlP-dep_Trfase"/>
</dbReference>
<comment type="cofactor">
    <cofactor evidence="1">
        <name>pyridoxal 5'-phosphate</name>
        <dbReference type="ChEBI" id="CHEBI:597326"/>
    </cofactor>
</comment>
<dbReference type="NCBIfam" id="NF005977">
    <property type="entry name" value="PRK08068.1"/>
    <property type="match status" value="1"/>
</dbReference>
<keyword evidence="6" id="KW-1185">Reference proteome</keyword>
<dbReference type="EC" id="2.6.1.-" evidence="5"/>
<dbReference type="CDD" id="cd00609">
    <property type="entry name" value="AAT_like"/>
    <property type="match status" value="1"/>
</dbReference>
<accession>A0AAJ1WPT2</accession>
<dbReference type="InterPro" id="IPR004839">
    <property type="entry name" value="Aminotransferase_I/II_large"/>
</dbReference>
<keyword evidence="2 5" id="KW-0032">Aminotransferase</keyword>
<dbReference type="GO" id="GO:0030170">
    <property type="term" value="F:pyridoxal phosphate binding"/>
    <property type="evidence" value="ECO:0007669"/>
    <property type="project" value="InterPro"/>
</dbReference>
<keyword evidence="3 5" id="KW-0808">Transferase</keyword>
<evidence type="ECO:0000259" key="4">
    <source>
        <dbReference type="Pfam" id="PF00155"/>
    </source>
</evidence>
<name>A0AAJ1WPT2_9BACL</name>
<dbReference type="PANTHER" id="PTHR42832">
    <property type="entry name" value="AMINO ACID AMINOTRANSFERASE"/>
    <property type="match status" value="1"/>
</dbReference>
<evidence type="ECO:0000256" key="3">
    <source>
        <dbReference type="ARBA" id="ARBA00022679"/>
    </source>
</evidence>
<proteinExistence type="predicted"/>
<dbReference type="Pfam" id="PF00155">
    <property type="entry name" value="Aminotran_1_2"/>
    <property type="match status" value="1"/>
</dbReference>
<dbReference type="AlphaFoldDB" id="A0AAJ1WPT2"/>
<dbReference type="Gene3D" id="3.90.1150.10">
    <property type="entry name" value="Aspartate Aminotransferase, domain 1"/>
    <property type="match status" value="1"/>
</dbReference>
<dbReference type="EMBL" id="JAUSUV010000004">
    <property type="protein sequence ID" value="MDQ0416832.1"/>
    <property type="molecule type" value="Genomic_DNA"/>
</dbReference>
<evidence type="ECO:0000313" key="5">
    <source>
        <dbReference type="EMBL" id="MDQ0416832.1"/>
    </source>
</evidence>
<dbReference type="InterPro" id="IPR050881">
    <property type="entry name" value="LL-DAP_aminotransferase"/>
</dbReference>
<evidence type="ECO:0000256" key="1">
    <source>
        <dbReference type="ARBA" id="ARBA00001933"/>
    </source>
</evidence>